<keyword evidence="3" id="KW-0479">Metal-binding</keyword>
<dbReference type="Proteomes" id="UP000094569">
    <property type="component" value="Unassembled WGS sequence"/>
</dbReference>
<dbReference type="OrthoDB" id="6079689at2759"/>
<keyword evidence="6" id="KW-1185">Reference proteome</keyword>
<sequence length="162" mass="18295">MARGCVLRMYVIGKLFTGIEANAITVRLLSHTPLINFTASTEGKNIMNRIGPEVLDRARQYGCEQMMLTTMNLAGAYQNLDVVQQYADICTMTLGVHPYHAGEIYEWDGYLDRLREFGQRVLGERPSCLAAFGEIGLDYEYLDRADKQTQQCAFRDQLDLAA</sequence>
<dbReference type="InterPro" id="IPR001130">
    <property type="entry name" value="TatD-like"/>
</dbReference>
<reference evidence="5 6" key="1">
    <citation type="journal article" date="2016" name="BMC Genomics">
        <title>Comparative genomic and transcriptomic analyses of the Fuzhuan brick tea-fermentation fungus Aspergillus cristatus.</title>
        <authorList>
            <person name="Ge Y."/>
            <person name="Wang Y."/>
            <person name="Liu Y."/>
            <person name="Tan Y."/>
            <person name="Ren X."/>
            <person name="Zhang X."/>
            <person name="Hyde K.D."/>
            <person name="Liu Y."/>
            <person name="Liu Z."/>
        </authorList>
    </citation>
    <scope>NUCLEOTIDE SEQUENCE [LARGE SCALE GENOMIC DNA]</scope>
    <source>
        <strain evidence="5 6">GZAAS20.1005</strain>
    </source>
</reference>
<dbReference type="PANTHER" id="PTHR10060">
    <property type="entry name" value="TATD FAMILY DEOXYRIBONUCLEASE"/>
    <property type="match status" value="1"/>
</dbReference>
<dbReference type="GO" id="GO:0046872">
    <property type="term" value="F:metal ion binding"/>
    <property type="evidence" value="ECO:0007669"/>
    <property type="project" value="UniProtKB-KW"/>
</dbReference>
<dbReference type="VEuPathDB" id="FungiDB:SI65_06908"/>
<proteinExistence type="inferred from homology"/>
<keyword evidence="4" id="KW-0378">Hydrolase</keyword>
<evidence type="ECO:0000313" key="5">
    <source>
        <dbReference type="EMBL" id="ODM18120.1"/>
    </source>
</evidence>
<organism evidence="5 6">
    <name type="scientific">Aspergillus cristatus</name>
    <name type="common">Chinese Fuzhuan brick tea-fermentation fungus</name>
    <name type="synonym">Eurotium cristatum</name>
    <dbReference type="NCBI Taxonomy" id="573508"/>
    <lineage>
        <taxon>Eukaryota</taxon>
        <taxon>Fungi</taxon>
        <taxon>Dikarya</taxon>
        <taxon>Ascomycota</taxon>
        <taxon>Pezizomycotina</taxon>
        <taxon>Eurotiomycetes</taxon>
        <taxon>Eurotiomycetidae</taxon>
        <taxon>Eurotiales</taxon>
        <taxon>Aspergillaceae</taxon>
        <taxon>Aspergillus</taxon>
        <taxon>Aspergillus subgen. Aspergillus</taxon>
    </lineage>
</organism>
<dbReference type="AlphaFoldDB" id="A0A1E3BAW7"/>
<dbReference type="Pfam" id="PF01026">
    <property type="entry name" value="TatD_DNase"/>
    <property type="match status" value="1"/>
</dbReference>
<evidence type="ECO:0000256" key="3">
    <source>
        <dbReference type="ARBA" id="ARBA00022723"/>
    </source>
</evidence>
<evidence type="ECO:0000256" key="4">
    <source>
        <dbReference type="ARBA" id="ARBA00022801"/>
    </source>
</evidence>
<protein>
    <recommendedName>
        <fullName evidence="7">Xylose isomerase-like TIM barrel domain-containing protein</fullName>
    </recommendedName>
</protein>
<dbReference type="SUPFAM" id="SSF51556">
    <property type="entry name" value="Metallo-dependent hydrolases"/>
    <property type="match status" value="1"/>
</dbReference>
<dbReference type="InterPro" id="IPR032466">
    <property type="entry name" value="Metal_Hydrolase"/>
</dbReference>
<dbReference type="EMBL" id="JXNT01000007">
    <property type="protein sequence ID" value="ODM18120.1"/>
    <property type="molecule type" value="Genomic_DNA"/>
</dbReference>
<dbReference type="GO" id="GO:0005829">
    <property type="term" value="C:cytosol"/>
    <property type="evidence" value="ECO:0007669"/>
    <property type="project" value="TreeGrafter"/>
</dbReference>
<dbReference type="PANTHER" id="PTHR10060:SF15">
    <property type="entry name" value="DEOXYRIBONUCLEASE TATDN1"/>
    <property type="match status" value="1"/>
</dbReference>
<evidence type="ECO:0000313" key="6">
    <source>
        <dbReference type="Proteomes" id="UP000094569"/>
    </source>
</evidence>
<dbReference type="STRING" id="573508.A0A1E3BAW7"/>
<name>A0A1E3BAW7_ASPCR</name>
<keyword evidence="2" id="KW-0540">Nuclease</keyword>
<dbReference type="Gene3D" id="3.20.20.140">
    <property type="entry name" value="Metal-dependent hydrolases"/>
    <property type="match status" value="1"/>
</dbReference>
<gene>
    <name evidence="5" type="ORF">SI65_06908</name>
</gene>
<evidence type="ECO:0008006" key="7">
    <source>
        <dbReference type="Google" id="ProtNLM"/>
    </source>
</evidence>
<evidence type="ECO:0000256" key="1">
    <source>
        <dbReference type="ARBA" id="ARBA00009275"/>
    </source>
</evidence>
<dbReference type="InterPro" id="IPR050891">
    <property type="entry name" value="TatD-type_Hydrolase"/>
</dbReference>
<evidence type="ECO:0000256" key="2">
    <source>
        <dbReference type="ARBA" id="ARBA00022722"/>
    </source>
</evidence>
<dbReference type="GO" id="GO:0008296">
    <property type="term" value="F:3'-5'-DNA exonuclease activity"/>
    <property type="evidence" value="ECO:0007669"/>
    <property type="project" value="TreeGrafter"/>
</dbReference>
<comment type="similarity">
    <text evidence="1">Belongs to the metallo-dependent hydrolases superfamily. TatD-type hydrolase family.</text>
</comment>
<accession>A0A1E3BAW7</accession>
<comment type="caution">
    <text evidence="5">The sequence shown here is derived from an EMBL/GenBank/DDBJ whole genome shotgun (WGS) entry which is preliminary data.</text>
</comment>